<dbReference type="Pfam" id="PF13361">
    <property type="entry name" value="UvrD_C"/>
    <property type="match status" value="2"/>
</dbReference>
<dbReference type="SUPFAM" id="SSF52540">
    <property type="entry name" value="P-loop containing nucleoside triphosphate hydrolases"/>
    <property type="match status" value="1"/>
</dbReference>
<keyword evidence="5 11" id="KW-0067">ATP-binding</keyword>
<feature type="domain" description="UvrD-like helicase ATP-binding" evidence="12">
    <location>
        <begin position="1"/>
        <end position="271"/>
    </location>
</feature>
<gene>
    <name evidence="14" type="ORF">JF887_13590</name>
</gene>
<keyword evidence="4 11" id="KW-0347">Helicase</keyword>
<dbReference type="GO" id="GO:0003677">
    <property type="term" value="F:DNA binding"/>
    <property type="evidence" value="ECO:0007669"/>
    <property type="project" value="UniProtKB-KW"/>
</dbReference>
<dbReference type="GO" id="GO:0033202">
    <property type="term" value="C:DNA helicase complex"/>
    <property type="evidence" value="ECO:0007669"/>
    <property type="project" value="TreeGrafter"/>
</dbReference>
<dbReference type="PANTHER" id="PTHR11070">
    <property type="entry name" value="UVRD / RECB / PCRA DNA HELICASE FAMILY MEMBER"/>
    <property type="match status" value="1"/>
</dbReference>
<dbReference type="InterPro" id="IPR000212">
    <property type="entry name" value="DNA_helicase_UvrD/REP"/>
</dbReference>
<dbReference type="GO" id="GO:0005829">
    <property type="term" value="C:cytosol"/>
    <property type="evidence" value="ECO:0007669"/>
    <property type="project" value="TreeGrafter"/>
</dbReference>
<keyword evidence="2 11" id="KW-0547">Nucleotide-binding</keyword>
<dbReference type="InterPro" id="IPR014016">
    <property type="entry name" value="UvrD-like_ATP-bd"/>
</dbReference>
<evidence type="ECO:0000256" key="10">
    <source>
        <dbReference type="ARBA" id="ARBA00048988"/>
    </source>
</evidence>
<dbReference type="PANTHER" id="PTHR11070:SF2">
    <property type="entry name" value="ATP-DEPENDENT DNA HELICASE SRS2"/>
    <property type="match status" value="1"/>
</dbReference>
<evidence type="ECO:0000256" key="8">
    <source>
        <dbReference type="ARBA" id="ARBA00034617"/>
    </source>
</evidence>
<comment type="catalytic activity">
    <reaction evidence="10">
        <text>ATP + H2O = ADP + phosphate + H(+)</text>
        <dbReference type="Rhea" id="RHEA:13065"/>
        <dbReference type="ChEBI" id="CHEBI:15377"/>
        <dbReference type="ChEBI" id="CHEBI:15378"/>
        <dbReference type="ChEBI" id="CHEBI:30616"/>
        <dbReference type="ChEBI" id="CHEBI:43474"/>
        <dbReference type="ChEBI" id="CHEBI:456216"/>
        <dbReference type="EC" id="5.6.2.4"/>
    </reaction>
</comment>
<reference evidence="14 15" key="1">
    <citation type="submission" date="2020-10" db="EMBL/GenBank/DDBJ databases">
        <title>Ca. Dormibacterota MAGs.</title>
        <authorList>
            <person name="Montgomery K."/>
        </authorList>
    </citation>
    <scope>NUCLEOTIDE SEQUENCE [LARGE SCALE GENOMIC DNA]</scope>
    <source>
        <strain evidence="14">Mitchell_Peninsula_5</strain>
    </source>
</reference>
<dbReference type="FunFam" id="1.10.486.10:FF:000003">
    <property type="entry name" value="ATP-dependent DNA helicase"/>
    <property type="match status" value="1"/>
</dbReference>
<dbReference type="GO" id="GO:0005524">
    <property type="term" value="F:ATP binding"/>
    <property type="evidence" value="ECO:0007669"/>
    <property type="project" value="UniProtKB-UniRule"/>
</dbReference>
<feature type="domain" description="UvrD-like helicase C-terminal" evidence="13">
    <location>
        <begin position="272"/>
        <end position="546"/>
    </location>
</feature>
<sequence>MTAPDGPLLIFAGAGSGKTRVLTHRIAHVLASRDVRPHEICAVTFTNKAAREMRGRIETLLGGSTSGMWIGTFHALGARILRRDGSAIAIPNGFSIYDEADRAAALRRAMSVEGIDEKRYPASKVGHAISAAKNELLDATAYAAKYTGEYYEATIARAFTAYQAEMRAADALDFDDLLVRTVQLLRECDAVREEYQSRFRHLFVDEYQDTNLAQYVLVKLLSEKHRNLTVVGDDDQSIYGWRGADVRNILSFQRDYPDAKVVKLEQNYRSTQVILDAAHAVIRHNRERADKKLWTDMSGGEPVRLISVYDEQEEALAVCGEIEMLIGREGFSLSDCAVLYRTNAQSRAFEDVLLRRGIPYRLVGGVRFYERREVKDVLAYLRLIANPRDSVSFGRVVNVPKRKIGDRTVAELERMARRKRISPFEAVQALDGSLEITPGARTALADFGRLIDELRGLCERMPLPQFLERVLDDTAYKRMLEDGTPENAERWANVAELVGLAAEYADVPPPQGLTQFLENVALVADVDTLDDSANGVTLITLHQVKGLEFPVVFIAGMEEGLLPHVRALEEGDSGVAEERRLTYVGVTRAQRRLYVLHAFRRHLYGAPQLAEASRFLADLPVELLDIVRRPGAAAPSPPRTPGAVRAAVHAHAVRPNPVELAPQRYREGMRIAHPKLGEGTILKSTMTRSGEEVVIKFDSAGVKIFSVADSAIYPVQA</sequence>
<evidence type="ECO:0000256" key="11">
    <source>
        <dbReference type="PROSITE-ProRule" id="PRU00560"/>
    </source>
</evidence>
<dbReference type="InterPro" id="IPR013986">
    <property type="entry name" value="DExx_box_DNA_helicase_dom_sf"/>
</dbReference>
<dbReference type="Proteomes" id="UP000614410">
    <property type="component" value="Unassembled WGS sequence"/>
</dbReference>
<comment type="caution">
    <text evidence="14">The sequence shown here is derived from an EMBL/GenBank/DDBJ whole genome shotgun (WGS) entry which is preliminary data.</text>
</comment>
<dbReference type="GO" id="GO:0016787">
    <property type="term" value="F:hydrolase activity"/>
    <property type="evidence" value="ECO:0007669"/>
    <property type="project" value="UniProtKB-UniRule"/>
</dbReference>
<evidence type="ECO:0000256" key="4">
    <source>
        <dbReference type="ARBA" id="ARBA00022806"/>
    </source>
</evidence>
<keyword evidence="6" id="KW-0238">DNA-binding</keyword>
<evidence type="ECO:0000256" key="9">
    <source>
        <dbReference type="ARBA" id="ARBA00034808"/>
    </source>
</evidence>
<evidence type="ECO:0000256" key="7">
    <source>
        <dbReference type="ARBA" id="ARBA00023235"/>
    </source>
</evidence>
<comment type="similarity">
    <text evidence="1">Belongs to the helicase family. UvrD subfamily.</text>
</comment>
<keyword evidence="3 11" id="KW-0378">Hydrolase</keyword>
<evidence type="ECO:0000313" key="14">
    <source>
        <dbReference type="EMBL" id="MBJ7610446.1"/>
    </source>
</evidence>
<dbReference type="PROSITE" id="PS51217">
    <property type="entry name" value="UVRD_HELICASE_CTER"/>
    <property type="match status" value="1"/>
</dbReference>
<protein>
    <recommendedName>
        <fullName evidence="9">DNA 3'-5' helicase</fullName>
        <ecNumber evidence="9">5.6.2.4</ecNumber>
    </recommendedName>
</protein>
<evidence type="ECO:0000256" key="3">
    <source>
        <dbReference type="ARBA" id="ARBA00022801"/>
    </source>
</evidence>
<evidence type="ECO:0000256" key="6">
    <source>
        <dbReference type="ARBA" id="ARBA00023125"/>
    </source>
</evidence>
<evidence type="ECO:0000259" key="12">
    <source>
        <dbReference type="PROSITE" id="PS51198"/>
    </source>
</evidence>
<dbReference type="CDD" id="cd18807">
    <property type="entry name" value="SF1_C_UvrD"/>
    <property type="match status" value="1"/>
</dbReference>
<dbReference type="PROSITE" id="PS51198">
    <property type="entry name" value="UVRD_HELICASE_ATP_BIND"/>
    <property type="match status" value="1"/>
</dbReference>
<comment type="catalytic activity">
    <reaction evidence="8">
        <text>Couples ATP hydrolysis with the unwinding of duplex DNA by translocating in the 3'-5' direction.</text>
        <dbReference type="EC" id="5.6.2.4"/>
    </reaction>
</comment>
<name>A0A934NHE8_9BACT</name>
<keyword evidence="7" id="KW-0413">Isomerase</keyword>
<dbReference type="CDD" id="cd17932">
    <property type="entry name" value="DEXQc_UvrD"/>
    <property type="match status" value="1"/>
</dbReference>
<dbReference type="InterPro" id="IPR014017">
    <property type="entry name" value="DNA_helicase_UvrD-like_C"/>
</dbReference>
<proteinExistence type="inferred from homology"/>
<dbReference type="Gene3D" id="1.10.486.10">
    <property type="entry name" value="PCRA, domain 4"/>
    <property type="match status" value="1"/>
</dbReference>
<dbReference type="Pfam" id="PF00580">
    <property type="entry name" value="UvrD-helicase"/>
    <property type="match status" value="1"/>
</dbReference>
<dbReference type="GO" id="GO:0000725">
    <property type="term" value="P:recombinational repair"/>
    <property type="evidence" value="ECO:0007669"/>
    <property type="project" value="TreeGrafter"/>
</dbReference>
<dbReference type="EMBL" id="JAEKNN010000062">
    <property type="protein sequence ID" value="MBJ7610446.1"/>
    <property type="molecule type" value="Genomic_DNA"/>
</dbReference>
<dbReference type="EC" id="5.6.2.4" evidence="9"/>
<dbReference type="GO" id="GO:0043138">
    <property type="term" value="F:3'-5' DNA helicase activity"/>
    <property type="evidence" value="ECO:0007669"/>
    <property type="project" value="UniProtKB-EC"/>
</dbReference>
<evidence type="ECO:0000259" key="13">
    <source>
        <dbReference type="PROSITE" id="PS51217"/>
    </source>
</evidence>
<feature type="binding site" evidence="11">
    <location>
        <begin position="12"/>
        <end position="19"/>
    </location>
    <ligand>
        <name>ATP</name>
        <dbReference type="ChEBI" id="CHEBI:30616"/>
    </ligand>
</feature>
<evidence type="ECO:0000313" key="15">
    <source>
        <dbReference type="Proteomes" id="UP000614410"/>
    </source>
</evidence>
<accession>A0A934NHE8</accession>
<evidence type="ECO:0000256" key="2">
    <source>
        <dbReference type="ARBA" id="ARBA00022741"/>
    </source>
</evidence>
<organism evidence="14 15">
    <name type="scientific">Candidatus Amunia macphersoniae</name>
    <dbReference type="NCBI Taxonomy" id="3127014"/>
    <lineage>
        <taxon>Bacteria</taxon>
        <taxon>Bacillati</taxon>
        <taxon>Candidatus Dormiibacterota</taxon>
        <taxon>Candidatus Dormibacteria</taxon>
        <taxon>Candidatus Aeolococcales</taxon>
        <taxon>Candidatus Aeolococcaceae</taxon>
        <taxon>Candidatus Amunia</taxon>
    </lineage>
</organism>
<evidence type="ECO:0000256" key="5">
    <source>
        <dbReference type="ARBA" id="ARBA00022840"/>
    </source>
</evidence>
<dbReference type="Gene3D" id="3.40.50.300">
    <property type="entry name" value="P-loop containing nucleotide triphosphate hydrolases"/>
    <property type="match status" value="2"/>
</dbReference>
<evidence type="ECO:0000256" key="1">
    <source>
        <dbReference type="ARBA" id="ARBA00009922"/>
    </source>
</evidence>
<dbReference type="InterPro" id="IPR027417">
    <property type="entry name" value="P-loop_NTPase"/>
</dbReference>
<dbReference type="Gene3D" id="1.10.10.160">
    <property type="match status" value="1"/>
</dbReference>
<dbReference type="AlphaFoldDB" id="A0A934NHE8"/>